<proteinExistence type="predicted"/>
<protein>
    <submittedName>
        <fullName evidence="2">Uncharacterized protein</fullName>
    </submittedName>
</protein>
<dbReference type="Proteomes" id="UP000654918">
    <property type="component" value="Unassembled WGS sequence"/>
</dbReference>
<organism evidence="2 3">
    <name type="scientific">Colletotrichum plurivorum</name>
    <dbReference type="NCBI Taxonomy" id="2175906"/>
    <lineage>
        <taxon>Eukaryota</taxon>
        <taxon>Fungi</taxon>
        <taxon>Dikarya</taxon>
        <taxon>Ascomycota</taxon>
        <taxon>Pezizomycotina</taxon>
        <taxon>Sordariomycetes</taxon>
        <taxon>Hypocreomycetidae</taxon>
        <taxon>Glomerellales</taxon>
        <taxon>Glomerellaceae</taxon>
        <taxon>Colletotrichum</taxon>
        <taxon>Colletotrichum orchidearum species complex</taxon>
    </lineage>
</organism>
<comment type="caution">
    <text evidence="2">The sequence shown here is derived from an EMBL/GenBank/DDBJ whole genome shotgun (WGS) entry which is preliminary data.</text>
</comment>
<dbReference type="AlphaFoldDB" id="A0A8H6U5R2"/>
<evidence type="ECO:0000256" key="1">
    <source>
        <dbReference type="SAM" id="MobiDB-lite"/>
    </source>
</evidence>
<keyword evidence="3" id="KW-1185">Reference proteome</keyword>
<feature type="compositionally biased region" description="Basic and acidic residues" evidence="1">
    <location>
        <begin position="115"/>
        <end position="131"/>
    </location>
</feature>
<reference evidence="2" key="1">
    <citation type="journal article" date="2020" name="Phytopathology">
        <title>Genome Sequence Resources of Colletotrichum truncatum, C. plurivorum, C. musicola, and C. sojae: Four Species Pathogenic to Soybean (Glycine max).</title>
        <authorList>
            <person name="Rogerio F."/>
            <person name="Boufleur T.R."/>
            <person name="Ciampi-Guillardi M."/>
            <person name="Sukno S.A."/>
            <person name="Thon M.R."/>
            <person name="Massola Junior N.S."/>
            <person name="Baroncelli R."/>
        </authorList>
    </citation>
    <scope>NUCLEOTIDE SEQUENCE</scope>
    <source>
        <strain evidence="2">LFN00145</strain>
    </source>
</reference>
<accession>A0A8H6U5R2</accession>
<evidence type="ECO:0000313" key="3">
    <source>
        <dbReference type="Proteomes" id="UP000654918"/>
    </source>
</evidence>
<feature type="region of interest" description="Disordered" evidence="1">
    <location>
        <begin position="108"/>
        <end position="131"/>
    </location>
</feature>
<sequence>MTATGRRRVLRAKARARAKALMSLLLPSYRTRFDCYCTFSKSTTPARAAQDATLNPAPRPYFRPLPGRNGSPLSAVAHCHVADRHPVPTIQCPDGRGPNPTAEWILQGSTEESGSSERDGGGTKETRVEGYGELRHPRVTLRTPCHLPIFICSTIALHLAVHYASPGQVLSSEDIQEIPRLPCAPALSRVTPSGSVLLPFLREAAG</sequence>
<name>A0A8H6U5R2_9PEZI</name>
<gene>
    <name evidence="2" type="ORF">CPLU01_00366</name>
</gene>
<dbReference type="EMBL" id="WIGO01000002">
    <property type="protein sequence ID" value="KAF6841694.1"/>
    <property type="molecule type" value="Genomic_DNA"/>
</dbReference>
<evidence type="ECO:0000313" key="2">
    <source>
        <dbReference type="EMBL" id="KAF6841694.1"/>
    </source>
</evidence>